<evidence type="ECO:0000256" key="1">
    <source>
        <dbReference type="SAM" id="Phobius"/>
    </source>
</evidence>
<reference evidence="2" key="1">
    <citation type="submission" date="2022-01" db="EMBL/GenBank/DDBJ databases">
        <authorList>
            <person name="Criscuolo A."/>
        </authorList>
    </citation>
    <scope>NUCLEOTIDE SEQUENCE</scope>
    <source>
        <strain evidence="2">CIP111893</strain>
    </source>
</reference>
<feature type="transmembrane region" description="Helical" evidence="1">
    <location>
        <begin position="233"/>
        <end position="257"/>
    </location>
</feature>
<dbReference type="RefSeq" id="WP_236341189.1">
    <property type="nucleotide sequence ID" value="NZ_CAKMMF010000009.1"/>
</dbReference>
<protein>
    <recommendedName>
        <fullName evidence="4">ABC transporter permease</fullName>
    </recommendedName>
</protein>
<keyword evidence="1" id="KW-1133">Transmembrane helix</keyword>
<proteinExistence type="predicted"/>
<feature type="transmembrane region" description="Helical" evidence="1">
    <location>
        <begin position="315"/>
        <end position="336"/>
    </location>
</feature>
<name>A0ABM9C4H1_9BACL</name>
<evidence type="ECO:0000313" key="3">
    <source>
        <dbReference type="Proteomes" id="UP000838686"/>
    </source>
</evidence>
<organism evidence="2 3">
    <name type="scientific">Paenibacillus plantiphilus</name>
    <dbReference type="NCBI Taxonomy" id="2905650"/>
    <lineage>
        <taxon>Bacteria</taxon>
        <taxon>Bacillati</taxon>
        <taxon>Bacillota</taxon>
        <taxon>Bacilli</taxon>
        <taxon>Bacillales</taxon>
        <taxon>Paenibacillaceae</taxon>
        <taxon>Paenibacillus</taxon>
    </lineage>
</organism>
<gene>
    <name evidence="2" type="ORF">PAECIP111893_02089</name>
</gene>
<sequence length="379" mass="44334">MRILFHEIKKIFTWRILLLLVIANAVLFFLRIEFHISHFPNGRPSLDSYRIGIEMISKYGNDMDEEDRRDFKKTYEVQVQEANQYLQSNKEFAEAGVGTYEDFLNIDWENKEQAALRDKIMFEEQVDIFWELPERRRLMDFHETKEARVGTYKNGANPRQEARFDEMISAGHYQVYPEVVMENFKEFIFNVAIAILVSVVLIISPVFMKDRSRQLLDLQYTTRKGRELYKTKLAAGLISTLGVITALLIVYFGMYALNNTEMYFNVPIHMFIDSFSWYDPTLLQYMALTVAAIYMLGLVYALLAMSFSSMMPNYIALIGIQVPFVIAMITYGLTYLVTRIINIEVPQWVVPTSYSGMVAVSVLFIIFMWKREKHRDIVV</sequence>
<keyword evidence="3" id="KW-1185">Reference proteome</keyword>
<comment type="caution">
    <text evidence="2">The sequence shown here is derived from an EMBL/GenBank/DDBJ whole genome shotgun (WGS) entry which is preliminary data.</text>
</comment>
<dbReference type="Proteomes" id="UP000838686">
    <property type="component" value="Unassembled WGS sequence"/>
</dbReference>
<accession>A0ABM9C4H1</accession>
<keyword evidence="1" id="KW-0472">Membrane</keyword>
<feature type="transmembrane region" description="Helical" evidence="1">
    <location>
        <begin position="187"/>
        <end position="208"/>
    </location>
</feature>
<evidence type="ECO:0000313" key="2">
    <source>
        <dbReference type="EMBL" id="CAH1203846.1"/>
    </source>
</evidence>
<feature type="transmembrane region" description="Helical" evidence="1">
    <location>
        <begin position="348"/>
        <end position="369"/>
    </location>
</feature>
<dbReference type="EMBL" id="CAKMMF010000009">
    <property type="protein sequence ID" value="CAH1203846.1"/>
    <property type="molecule type" value="Genomic_DNA"/>
</dbReference>
<evidence type="ECO:0008006" key="4">
    <source>
        <dbReference type="Google" id="ProtNLM"/>
    </source>
</evidence>
<keyword evidence="1" id="KW-0812">Transmembrane</keyword>
<feature type="transmembrane region" description="Helical" evidence="1">
    <location>
        <begin position="282"/>
        <end position="303"/>
    </location>
</feature>
<feature type="transmembrane region" description="Helical" evidence="1">
    <location>
        <begin position="12"/>
        <end position="32"/>
    </location>
</feature>